<accession>V5ZAK2</accession>
<protein>
    <submittedName>
        <fullName evidence="1">Uncharacterized protein</fullName>
    </submittedName>
</protein>
<organism evidence="1 2">
    <name type="scientific">Erwinia piriflorinigrans CFBP 5888</name>
    <dbReference type="NCBI Taxonomy" id="1161919"/>
    <lineage>
        <taxon>Bacteria</taxon>
        <taxon>Pseudomonadati</taxon>
        <taxon>Pseudomonadota</taxon>
        <taxon>Gammaproteobacteria</taxon>
        <taxon>Enterobacterales</taxon>
        <taxon>Erwiniaceae</taxon>
        <taxon>Erwinia</taxon>
    </lineage>
</organism>
<evidence type="ECO:0000313" key="1">
    <source>
        <dbReference type="EMBL" id="CCG88047.1"/>
    </source>
</evidence>
<dbReference type="Proteomes" id="UP000018217">
    <property type="component" value="Unassembled WGS sequence"/>
</dbReference>
<keyword evidence="2" id="KW-1185">Reference proteome</keyword>
<proteinExistence type="predicted"/>
<dbReference type="EMBL" id="CAHS01000016">
    <property type="protein sequence ID" value="CCG88047.1"/>
    <property type="molecule type" value="Genomic_DNA"/>
</dbReference>
<reference evidence="1 2" key="1">
    <citation type="journal article" date="2013" name="Syst. Appl. Microbiol.">
        <title>Phylogenetic position and virulence apparatus of the pear flower necrosis pathogen Erwinia piriflorinigrans CFBP 5888T as assessed by comparative genomics.</title>
        <authorList>
            <person name="Smits T.H."/>
            <person name="Rezzonico F."/>
            <person name="Lopez M.M."/>
            <person name="Blom J."/>
            <person name="Goesmann A."/>
            <person name="Frey J.E."/>
            <person name="Duffy B."/>
        </authorList>
    </citation>
    <scope>NUCLEOTIDE SEQUENCE [LARGE SCALE GENOMIC DNA]</scope>
    <source>
        <strain evidence="2">CFBP5888</strain>
    </source>
</reference>
<dbReference type="STRING" id="1161919.EPIR_2684"/>
<comment type="caution">
    <text evidence="1">The sequence shown here is derived from an EMBL/GenBank/DDBJ whole genome shotgun (WGS) entry which is preliminary data.</text>
</comment>
<evidence type="ECO:0000313" key="2">
    <source>
        <dbReference type="Proteomes" id="UP000018217"/>
    </source>
</evidence>
<dbReference type="AlphaFoldDB" id="V5ZAK2"/>
<gene>
    <name evidence="1" type="ORF">EPIR_2684</name>
</gene>
<sequence length="33" mass="3764">MFFQIVSITTSIFNLKNPQAGLNNFDHPLQAEQ</sequence>
<name>V5ZAK2_9GAMM</name>